<proteinExistence type="predicted"/>
<dbReference type="OrthoDB" id="118280at2"/>
<dbReference type="InterPro" id="IPR014284">
    <property type="entry name" value="RNA_pol_sigma-70_dom"/>
</dbReference>
<reference evidence="5" key="1">
    <citation type="submission" date="2006-10" db="EMBL/GenBank/DDBJ databases">
        <title>Complete sequence of Solibacter usitatus Ellin6076.</title>
        <authorList>
            <consortium name="US DOE Joint Genome Institute"/>
            <person name="Copeland A."/>
            <person name="Lucas S."/>
            <person name="Lapidus A."/>
            <person name="Barry K."/>
            <person name="Detter J.C."/>
            <person name="Glavina del Rio T."/>
            <person name="Hammon N."/>
            <person name="Israni S."/>
            <person name="Dalin E."/>
            <person name="Tice H."/>
            <person name="Pitluck S."/>
            <person name="Thompson L.S."/>
            <person name="Brettin T."/>
            <person name="Bruce D."/>
            <person name="Han C."/>
            <person name="Tapia R."/>
            <person name="Gilna P."/>
            <person name="Schmutz J."/>
            <person name="Larimer F."/>
            <person name="Land M."/>
            <person name="Hauser L."/>
            <person name="Kyrpides N."/>
            <person name="Mikhailova N."/>
            <person name="Janssen P.H."/>
            <person name="Kuske C.R."/>
            <person name="Richardson P."/>
        </authorList>
    </citation>
    <scope>NUCLEOTIDE SEQUENCE</scope>
    <source>
        <strain evidence="5">Ellin6076</strain>
    </source>
</reference>
<keyword evidence="1" id="KW-0805">Transcription regulation</keyword>
<organism evidence="5">
    <name type="scientific">Solibacter usitatus (strain Ellin6076)</name>
    <dbReference type="NCBI Taxonomy" id="234267"/>
    <lineage>
        <taxon>Bacteria</taxon>
        <taxon>Pseudomonadati</taxon>
        <taxon>Acidobacteriota</taxon>
        <taxon>Terriglobia</taxon>
        <taxon>Bryobacterales</taxon>
        <taxon>Solibacteraceae</taxon>
        <taxon>Candidatus Solibacter</taxon>
    </lineage>
</organism>
<dbReference type="EMBL" id="CP000473">
    <property type="protein sequence ID" value="ABJ88527.1"/>
    <property type="molecule type" value="Genomic_DNA"/>
</dbReference>
<evidence type="ECO:0000256" key="2">
    <source>
        <dbReference type="ARBA" id="ARBA00023082"/>
    </source>
</evidence>
<dbReference type="InterPro" id="IPR013324">
    <property type="entry name" value="RNA_pol_sigma_r3/r4-like"/>
</dbReference>
<gene>
    <name evidence="5" type="ordered locus">Acid_7625</name>
</gene>
<dbReference type="AlphaFoldDB" id="Q01P93"/>
<dbReference type="HOGENOM" id="CLU_102127_0_0_0"/>
<dbReference type="NCBIfam" id="TIGR02937">
    <property type="entry name" value="sigma70-ECF"/>
    <property type="match status" value="1"/>
</dbReference>
<protein>
    <submittedName>
        <fullName evidence="5">RNA polymerase, sigma-24 subunit, ECF subfamily</fullName>
    </submittedName>
</protein>
<dbReference type="KEGG" id="sus:Acid_7625"/>
<dbReference type="InterPro" id="IPR011517">
    <property type="entry name" value="RNA_pol_sigma70_ECF-like"/>
</dbReference>
<dbReference type="eggNOG" id="COG1595">
    <property type="taxonomic scope" value="Bacteria"/>
</dbReference>
<evidence type="ECO:0000256" key="1">
    <source>
        <dbReference type="ARBA" id="ARBA00023015"/>
    </source>
</evidence>
<dbReference type="InterPro" id="IPR053812">
    <property type="entry name" value="HTH_Sigma70_ECF-like"/>
</dbReference>
<name>Q01P93_SOLUE</name>
<evidence type="ECO:0000256" key="3">
    <source>
        <dbReference type="ARBA" id="ARBA00023163"/>
    </source>
</evidence>
<dbReference type="InterPro" id="IPR039425">
    <property type="entry name" value="RNA_pol_sigma-70-like"/>
</dbReference>
<dbReference type="InParanoid" id="Q01P93"/>
<dbReference type="PANTHER" id="PTHR43133:SF39">
    <property type="entry name" value="SIMILAR TO RNA POLYMERASE SIGMA-E FACTOR"/>
    <property type="match status" value="1"/>
</dbReference>
<dbReference type="SUPFAM" id="SSF88659">
    <property type="entry name" value="Sigma3 and sigma4 domains of RNA polymerase sigma factors"/>
    <property type="match status" value="1"/>
</dbReference>
<dbReference type="Pfam" id="PF07638">
    <property type="entry name" value="Sigma70_ECF"/>
    <property type="match status" value="1"/>
</dbReference>
<feature type="domain" description="RNA polymerase sigma-70 ECF-like HTH" evidence="4">
    <location>
        <begin position="7"/>
        <end position="179"/>
    </location>
</feature>
<dbReference type="GO" id="GO:0006352">
    <property type="term" value="P:DNA-templated transcription initiation"/>
    <property type="evidence" value="ECO:0007669"/>
    <property type="project" value="InterPro"/>
</dbReference>
<accession>Q01P93</accession>
<sequence length="189" mass="21596">MPRADLREITQRLQFWNCGEKQALNELVPLVYSELRKIASGYLRRERPDHTLRTTALVHEAYIRLANQTHLECQGRTHFYAIAAHLMRQILVDHARERNAVKRGGGNKVALEEADAALSEGRAVDLIQLDHALDKLAELDPRQSRIVEMRFFAGLTEDEIAEVLGIAPVTVKRDWRAAKLLLFKLLSPR</sequence>
<evidence type="ECO:0000313" key="5">
    <source>
        <dbReference type="EMBL" id="ABJ88527.1"/>
    </source>
</evidence>
<dbReference type="Gene3D" id="1.10.10.10">
    <property type="entry name" value="Winged helix-like DNA-binding domain superfamily/Winged helix DNA-binding domain"/>
    <property type="match status" value="1"/>
</dbReference>
<keyword evidence="3" id="KW-0804">Transcription</keyword>
<evidence type="ECO:0000259" key="4">
    <source>
        <dbReference type="Pfam" id="PF07638"/>
    </source>
</evidence>
<dbReference type="PANTHER" id="PTHR43133">
    <property type="entry name" value="RNA POLYMERASE ECF-TYPE SIGMA FACTO"/>
    <property type="match status" value="1"/>
</dbReference>
<dbReference type="GO" id="GO:0016987">
    <property type="term" value="F:sigma factor activity"/>
    <property type="evidence" value="ECO:0007669"/>
    <property type="project" value="UniProtKB-KW"/>
</dbReference>
<dbReference type="InterPro" id="IPR036388">
    <property type="entry name" value="WH-like_DNA-bd_sf"/>
</dbReference>
<dbReference type="NCBIfam" id="TIGR02999">
    <property type="entry name" value="Sig-70_X6"/>
    <property type="match status" value="1"/>
</dbReference>
<keyword evidence="2" id="KW-0731">Sigma factor</keyword>
<dbReference type="STRING" id="234267.Acid_7625"/>